<evidence type="ECO:0000256" key="3">
    <source>
        <dbReference type="ARBA" id="ARBA00022553"/>
    </source>
</evidence>
<feature type="transmembrane region" description="Helical" evidence="9">
    <location>
        <begin position="168"/>
        <end position="190"/>
    </location>
</feature>
<keyword evidence="13" id="KW-1185">Reference proteome</keyword>
<dbReference type="Pfam" id="PF07730">
    <property type="entry name" value="HisKA_3"/>
    <property type="match status" value="1"/>
</dbReference>
<keyword evidence="5" id="KW-0547">Nucleotide-binding</keyword>
<keyword evidence="4" id="KW-0808">Transferase</keyword>
<reference evidence="12 13" key="1">
    <citation type="submission" date="2018-03" db="EMBL/GenBank/DDBJ databases">
        <title>Genomic Encyclopedia of Archaeal and Bacterial Type Strains, Phase II (KMG-II): from individual species to whole genera.</title>
        <authorList>
            <person name="Goeker M."/>
        </authorList>
    </citation>
    <scope>NUCLEOTIDE SEQUENCE [LARGE SCALE GENOMIC DNA]</scope>
    <source>
        <strain evidence="12 13">DSM 45348</strain>
    </source>
</reference>
<dbReference type="EC" id="2.7.13.3" evidence="2"/>
<dbReference type="CDD" id="cd16917">
    <property type="entry name" value="HATPase_UhpB-NarQ-NarX-like"/>
    <property type="match status" value="1"/>
</dbReference>
<evidence type="ECO:0000259" key="11">
    <source>
        <dbReference type="SMART" id="SM00387"/>
    </source>
</evidence>
<comment type="catalytic activity">
    <reaction evidence="1">
        <text>ATP + protein L-histidine = ADP + protein N-phospho-L-histidine.</text>
        <dbReference type="EC" id="2.7.13.3"/>
    </reaction>
</comment>
<name>A0A2T0RXC1_9ACTN</name>
<feature type="transmembrane region" description="Helical" evidence="9">
    <location>
        <begin position="202"/>
        <end position="219"/>
    </location>
</feature>
<evidence type="ECO:0000256" key="8">
    <source>
        <dbReference type="ARBA" id="ARBA00023012"/>
    </source>
</evidence>
<feature type="signal peptide" evidence="10">
    <location>
        <begin position="1"/>
        <end position="30"/>
    </location>
</feature>
<keyword evidence="9" id="KW-1133">Transmembrane helix</keyword>
<evidence type="ECO:0000256" key="7">
    <source>
        <dbReference type="ARBA" id="ARBA00022840"/>
    </source>
</evidence>
<dbReference type="Gene3D" id="3.30.565.10">
    <property type="entry name" value="Histidine kinase-like ATPase, C-terminal domain"/>
    <property type="match status" value="1"/>
</dbReference>
<keyword evidence="10" id="KW-0732">Signal</keyword>
<feature type="domain" description="Histidine kinase/HSP90-like ATPase" evidence="11">
    <location>
        <begin position="546"/>
        <end position="635"/>
    </location>
</feature>
<dbReference type="EMBL" id="PVZG01000012">
    <property type="protein sequence ID" value="PRY25821.1"/>
    <property type="molecule type" value="Genomic_DNA"/>
</dbReference>
<dbReference type="Gene3D" id="1.20.5.1930">
    <property type="match status" value="1"/>
</dbReference>
<dbReference type="RefSeq" id="WP_146164147.1">
    <property type="nucleotide sequence ID" value="NZ_PVZG01000012.1"/>
</dbReference>
<dbReference type="InterPro" id="IPR029016">
    <property type="entry name" value="GAF-like_dom_sf"/>
</dbReference>
<dbReference type="SUPFAM" id="SSF55781">
    <property type="entry name" value="GAF domain-like"/>
    <property type="match status" value="1"/>
</dbReference>
<dbReference type="Proteomes" id="UP000239209">
    <property type="component" value="Unassembled WGS sequence"/>
</dbReference>
<keyword evidence="6 12" id="KW-0418">Kinase</keyword>
<evidence type="ECO:0000256" key="9">
    <source>
        <dbReference type="SAM" id="Phobius"/>
    </source>
</evidence>
<gene>
    <name evidence="12" type="ORF">CLV70_112187</name>
</gene>
<feature type="transmembrane region" description="Helical" evidence="9">
    <location>
        <begin position="286"/>
        <end position="303"/>
    </location>
</feature>
<feature type="transmembrane region" description="Helical" evidence="9">
    <location>
        <begin position="71"/>
        <end position="93"/>
    </location>
</feature>
<evidence type="ECO:0000256" key="1">
    <source>
        <dbReference type="ARBA" id="ARBA00000085"/>
    </source>
</evidence>
<feature type="transmembrane region" description="Helical" evidence="9">
    <location>
        <begin position="225"/>
        <end position="247"/>
    </location>
</feature>
<dbReference type="SMART" id="SM00387">
    <property type="entry name" value="HATPase_c"/>
    <property type="match status" value="1"/>
</dbReference>
<dbReference type="GO" id="GO:0005524">
    <property type="term" value="F:ATP binding"/>
    <property type="evidence" value="ECO:0007669"/>
    <property type="project" value="UniProtKB-KW"/>
</dbReference>
<dbReference type="GO" id="GO:0046983">
    <property type="term" value="F:protein dimerization activity"/>
    <property type="evidence" value="ECO:0007669"/>
    <property type="project" value="InterPro"/>
</dbReference>
<feature type="transmembrane region" description="Helical" evidence="9">
    <location>
        <begin position="259"/>
        <end position="280"/>
    </location>
</feature>
<comment type="caution">
    <text evidence="12">The sequence shown here is derived from an EMBL/GenBank/DDBJ whole genome shotgun (WGS) entry which is preliminary data.</text>
</comment>
<keyword evidence="8" id="KW-0902">Two-component regulatory system</keyword>
<dbReference type="PANTHER" id="PTHR24421">
    <property type="entry name" value="NITRATE/NITRITE SENSOR PROTEIN NARX-RELATED"/>
    <property type="match status" value="1"/>
</dbReference>
<dbReference type="Gene3D" id="3.30.450.40">
    <property type="match status" value="1"/>
</dbReference>
<sequence>MPVLGFAVRVRLAWGLAGVALALVAGTALAALAGTRDGLAVEGRDWLLAVVCAPLGARVATHAARNACGWLVLAVGVLGAATVATSAAGGPAAGWLREWLWWPGYGLLVLVVLLFPDGRPAGRTGRVAVAATTVATAAGTVALAALALRAPRDYLAAGAPVRPSWDTTTILVSMGVVLVAAVFAVVSLGWRAVRSRPARRGVLVAGAANAALLLTAFVLDTVEGVPLVWLGGALAIPLATAIGVVRYGLYDIDLLVHRALVSGLSTLTLIITYAATVALVAGHVPAGVGPIAAAVTVVALLPLRQGIDNALRRLLYGLGADPYALTTLLGTRVGHARTPEEVLAAAAGVIGAGLKSPYVAVHSGDREPAEAVHGRPRDWPVTSLPLIHQGRPVGRLIVQQRAPDEPWSRRERALMRHLVAQLAPAAASVNLTRDLQAARERLVRAREEELRRLQRDLHDGVGPLLSGTRMLARAARGGDTADLLTRIEGNLADAAGEVRRIVDGLRPPALDHGLAPALTHAVDRHRASGLDARLTVEGELTELPAAVEVAVYRVVDEALTNVVKHAGAGTAHVRVRRSGDDLCLSVSDDGTGGVRERPDGVGVASMRQRCEELGGSFTVTALSPGTRLSATIPLS</sequence>
<protein>
    <recommendedName>
        <fullName evidence="2">histidine kinase</fullName>
        <ecNumber evidence="2">2.7.13.3</ecNumber>
    </recommendedName>
</protein>
<feature type="transmembrane region" description="Helical" evidence="9">
    <location>
        <begin position="99"/>
        <end position="115"/>
    </location>
</feature>
<dbReference type="InterPro" id="IPR003594">
    <property type="entry name" value="HATPase_dom"/>
</dbReference>
<dbReference type="GO" id="GO:0016020">
    <property type="term" value="C:membrane"/>
    <property type="evidence" value="ECO:0007669"/>
    <property type="project" value="InterPro"/>
</dbReference>
<feature type="transmembrane region" description="Helical" evidence="9">
    <location>
        <begin position="127"/>
        <end position="148"/>
    </location>
</feature>
<dbReference type="InterPro" id="IPR050482">
    <property type="entry name" value="Sensor_HK_TwoCompSys"/>
</dbReference>
<evidence type="ECO:0000256" key="6">
    <source>
        <dbReference type="ARBA" id="ARBA00022777"/>
    </source>
</evidence>
<dbReference type="OrthoDB" id="227596at2"/>
<dbReference type="GO" id="GO:0000155">
    <property type="term" value="F:phosphorelay sensor kinase activity"/>
    <property type="evidence" value="ECO:0007669"/>
    <property type="project" value="InterPro"/>
</dbReference>
<dbReference type="InterPro" id="IPR036890">
    <property type="entry name" value="HATPase_C_sf"/>
</dbReference>
<evidence type="ECO:0000256" key="5">
    <source>
        <dbReference type="ARBA" id="ARBA00022741"/>
    </source>
</evidence>
<dbReference type="PANTHER" id="PTHR24421:SF10">
    <property type="entry name" value="NITRATE_NITRITE SENSOR PROTEIN NARQ"/>
    <property type="match status" value="1"/>
</dbReference>
<keyword evidence="3" id="KW-0597">Phosphoprotein</keyword>
<accession>A0A2T0RXC1</accession>
<evidence type="ECO:0000256" key="2">
    <source>
        <dbReference type="ARBA" id="ARBA00012438"/>
    </source>
</evidence>
<keyword evidence="9" id="KW-0472">Membrane</keyword>
<evidence type="ECO:0000313" key="13">
    <source>
        <dbReference type="Proteomes" id="UP000239209"/>
    </source>
</evidence>
<feature type="chain" id="PRO_5015513236" description="histidine kinase" evidence="10">
    <location>
        <begin position="31"/>
        <end position="635"/>
    </location>
</feature>
<dbReference type="SUPFAM" id="SSF55874">
    <property type="entry name" value="ATPase domain of HSP90 chaperone/DNA topoisomerase II/histidine kinase"/>
    <property type="match status" value="1"/>
</dbReference>
<evidence type="ECO:0000256" key="4">
    <source>
        <dbReference type="ARBA" id="ARBA00022679"/>
    </source>
</evidence>
<dbReference type="AlphaFoldDB" id="A0A2T0RXC1"/>
<proteinExistence type="predicted"/>
<dbReference type="Pfam" id="PF02518">
    <property type="entry name" value="HATPase_c"/>
    <property type="match status" value="1"/>
</dbReference>
<dbReference type="InterPro" id="IPR011712">
    <property type="entry name" value="Sig_transdc_His_kin_sub3_dim/P"/>
</dbReference>
<keyword evidence="7" id="KW-0067">ATP-binding</keyword>
<evidence type="ECO:0000313" key="12">
    <source>
        <dbReference type="EMBL" id="PRY25821.1"/>
    </source>
</evidence>
<keyword evidence="9" id="KW-0812">Transmembrane</keyword>
<organism evidence="12 13">
    <name type="scientific">Pseudosporangium ferrugineum</name>
    <dbReference type="NCBI Taxonomy" id="439699"/>
    <lineage>
        <taxon>Bacteria</taxon>
        <taxon>Bacillati</taxon>
        <taxon>Actinomycetota</taxon>
        <taxon>Actinomycetes</taxon>
        <taxon>Micromonosporales</taxon>
        <taxon>Micromonosporaceae</taxon>
        <taxon>Pseudosporangium</taxon>
    </lineage>
</organism>
<evidence type="ECO:0000256" key="10">
    <source>
        <dbReference type="SAM" id="SignalP"/>
    </source>
</evidence>